<feature type="region of interest" description="Disordered" evidence="1">
    <location>
        <begin position="50"/>
        <end position="73"/>
    </location>
</feature>
<gene>
    <name evidence="2" type="ORF">NDU88_001920</name>
</gene>
<evidence type="ECO:0000313" key="3">
    <source>
        <dbReference type="Proteomes" id="UP001066276"/>
    </source>
</evidence>
<sequence>MKGPGGCAGTLLQHLRSALYAARTNGLQLCRTKGNRVWLVKMAAAGPTIQKMDHAPTTAPVGDPADPHGMTTS</sequence>
<evidence type="ECO:0000256" key="1">
    <source>
        <dbReference type="SAM" id="MobiDB-lite"/>
    </source>
</evidence>
<name>A0AAV7UUP5_PLEWA</name>
<proteinExistence type="predicted"/>
<organism evidence="2 3">
    <name type="scientific">Pleurodeles waltl</name>
    <name type="common">Iberian ribbed newt</name>
    <dbReference type="NCBI Taxonomy" id="8319"/>
    <lineage>
        <taxon>Eukaryota</taxon>
        <taxon>Metazoa</taxon>
        <taxon>Chordata</taxon>
        <taxon>Craniata</taxon>
        <taxon>Vertebrata</taxon>
        <taxon>Euteleostomi</taxon>
        <taxon>Amphibia</taxon>
        <taxon>Batrachia</taxon>
        <taxon>Caudata</taxon>
        <taxon>Salamandroidea</taxon>
        <taxon>Salamandridae</taxon>
        <taxon>Pleurodelinae</taxon>
        <taxon>Pleurodeles</taxon>
    </lineage>
</organism>
<accession>A0AAV7UUP5</accession>
<dbReference type="EMBL" id="JANPWB010000004">
    <property type="protein sequence ID" value="KAJ1192613.1"/>
    <property type="molecule type" value="Genomic_DNA"/>
</dbReference>
<dbReference type="Proteomes" id="UP001066276">
    <property type="component" value="Chromosome 2_2"/>
</dbReference>
<dbReference type="AlphaFoldDB" id="A0AAV7UUP5"/>
<protein>
    <submittedName>
        <fullName evidence="2">Uncharacterized protein</fullName>
    </submittedName>
</protein>
<evidence type="ECO:0000313" key="2">
    <source>
        <dbReference type="EMBL" id="KAJ1192613.1"/>
    </source>
</evidence>
<comment type="caution">
    <text evidence="2">The sequence shown here is derived from an EMBL/GenBank/DDBJ whole genome shotgun (WGS) entry which is preliminary data.</text>
</comment>
<reference evidence="2" key="1">
    <citation type="journal article" date="2022" name="bioRxiv">
        <title>Sequencing and chromosome-scale assembly of the giantPleurodeles waltlgenome.</title>
        <authorList>
            <person name="Brown T."/>
            <person name="Elewa A."/>
            <person name="Iarovenko S."/>
            <person name="Subramanian E."/>
            <person name="Araus A.J."/>
            <person name="Petzold A."/>
            <person name="Susuki M."/>
            <person name="Suzuki K.-i.T."/>
            <person name="Hayashi T."/>
            <person name="Toyoda A."/>
            <person name="Oliveira C."/>
            <person name="Osipova E."/>
            <person name="Leigh N.D."/>
            <person name="Simon A."/>
            <person name="Yun M.H."/>
        </authorList>
    </citation>
    <scope>NUCLEOTIDE SEQUENCE</scope>
    <source>
        <strain evidence="2">20211129_DDA</strain>
        <tissue evidence="2">Liver</tissue>
    </source>
</reference>
<keyword evidence="3" id="KW-1185">Reference proteome</keyword>